<proteinExistence type="predicted"/>
<feature type="signal peptide" evidence="1">
    <location>
        <begin position="1"/>
        <end position="23"/>
    </location>
</feature>
<sequence>MSCCLPLLMFLFLGCCVPVFLESEPSRCRFMASGEGSLVEGTRTNHLVWLALQLLDPPPYRTETDGSLGSALE</sequence>
<accession>A0A9W4UQ52</accession>
<comment type="caution">
    <text evidence="2">The sequence shown here is derived from an EMBL/GenBank/DDBJ whole genome shotgun (WGS) entry which is preliminary data.</text>
</comment>
<evidence type="ECO:0000313" key="2">
    <source>
        <dbReference type="EMBL" id="CAI6338951.1"/>
    </source>
</evidence>
<dbReference type="AlphaFoldDB" id="A0A9W4UQ52"/>
<name>A0A9W4UQ52_9PLEO</name>
<dbReference type="Proteomes" id="UP001152607">
    <property type="component" value="Unassembled WGS sequence"/>
</dbReference>
<feature type="chain" id="PRO_5040918054" description="Secreted protein" evidence="1">
    <location>
        <begin position="24"/>
        <end position="73"/>
    </location>
</feature>
<protein>
    <recommendedName>
        <fullName evidence="4">Secreted protein</fullName>
    </recommendedName>
</protein>
<evidence type="ECO:0000256" key="1">
    <source>
        <dbReference type="SAM" id="SignalP"/>
    </source>
</evidence>
<dbReference type="EMBL" id="CAOQHR010000008">
    <property type="protein sequence ID" value="CAI6338951.1"/>
    <property type="molecule type" value="Genomic_DNA"/>
</dbReference>
<evidence type="ECO:0008006" key="4">
    <source>
        <dbReference type="Google" id="ProtNLM"/>
    </source>
</evidence>
<gene>
    <name evidence="2" type="ORF">PDIGIT_LOCUS12088</name>
</gene>
<evidence type="ECO:0000313" key="3">
    <source>
        <dbReference type="Proteomes" id="UP001152607"/>
    </source>
</evidence>
<keyword evidence="1" id="KW-0732">Signal</keyword>
<keyword evidence="3" id="KW-1185">Reference proteome</keyword>
<reference evidence="2" key="1">
    <citation type="submission" date="2023-01" db="EMBL/GenBank/DDBJ databases">
        <authorList>
            <person name="Van Ghelder C."/>
            <person name="Rancurel C."/>
        </authorList>
    </citation>
    <scope>NUCLEOTIDE SEQUENCE</scope>
    <source>
        <strain evidence="2">CNCM I-4278</strain>
    </source>
</reference>
<organism evidence="2 3">
    <name type="scientific">Periconia digitata</name>
    <dbReference type="NCBI Taxonomy" id="1303443"/>
    <lineage>
        <taxon>Eukaryota</taxon>
        <taxon>Fungi</taxon>
        <taxon>Dikarya</taxon>
        <taxon>Ascomycota</taxon>
        <taxon>Pezizomycotina</taxon>
        <taxon>Dothideomycetes</taxon>
        <taxon>Pleosporomycetidae</taxon>
        <taxon>Pleosporales</taxon>
        <taxon>Massarineae</taxon>
        <taxon>Periconiaceae</taxon>
        <taxon>Periconia</taxon>
    </lineage>
</organism>